<dbReference type="PANTHER" id="PTHR12110">
    <property type="entry name" value="HYDROXYPYRUVATE ISOMERASE"/>
    <property type="match status" value="1"/>
</dbReference>
<dbReference type="AlphaFoldDB" id="A0A9Q3X6J5"/>
<dbReference type="EMBL" id="WKEU01000049">
    <property type="protein sequence ID" value="MCF5063858.1"/>
    <property type="molecule type" value="Genomic_DNA"/>
</dbReference>
<comment type="caution">
    <text evidence="2">The sequence shown here is derived from an EMBL/GenBank/DDBJ whole genome shotgun (WGS) entry which is preliminary data.</text>
</comment>
<dbReference type="Pfam" id="PF01261">
    <property type="entry name" value="AP_endonuc_2"/>
    <property type="match status" value="1"/>
</dbReference>
<accession>A0A9Q3X6J5</accession>
<evidence type="ECO:0000259" key="1">
    <source>
        <dbReference type="Pfam" id="PF01261"/>
    </source>
</evidence>
<proteinExistence type="predicted"/>
<feature type="domain" description="Xylose isomerase-like TIM barrel" evidence="1">
    <location>
        <begin position="108"/>
        <end position="263"/>
    </location>
</feature>
<dbReference type="SUPFAM" id="SSF51658">
    <property type="entry name" value="Xylose isomerase-like"/>
    <property type="match status" value="1"/>
</dbReference>
<dbReference type="Proteomes" id="UP000814207">
    <property type="component" value="Unassembled WGS sequence"/>
</dbReference>
<dbReference type="InterPro" id="IPR036237">
    <property type="entry name" value="Xyl_isomerase-like_sf"/>
</dbReference>
<sequence length="281" mass="32052">MTQKFYAQDTCFYSSMGTYSFEDRCEITKAVGYDATYLSIWDGRNWAAVQQLSSVKERYDLEVAGIYVVLNLRLGVEAEQNAGIYQMLKVAPPGSTVELAIKTAGDFPRSDPRGDEPVVRWLAEALSIAQQRNIRILIYSHLLHWSEKHDDALRICERLNHPNLGIVFCGYHWYAGDGERLGATLRRALPFLKQVNLSGSRRSPLGWGQTATIETLDQGEMDNFAVMALLKRLGYDGYIGWQGWDESGDAFTKLRKSLEALRSMDERVRKFPHWARHVDHQ</sequence>
<organism evidence="2 3">
    <name type="scientific">Pseudomonas syringae</name>
    <dbReference type="NCBI Taxonomy" id="317"/>
    <lineage>
        <taxon>Bacteria</taxon>
        <taxon>Pseudomonadati</taxon>
        <taxon>Pseudomonadota</taxon>
        <taxon>Gammaproteobacteria</taxon>
        <taxon>Pseudomonadales</taxon>
        <taxon>Pseudomonadaceae</taxon>
        <taxon>Pseudomonas</taxon>
    </lineage>
</organism>
<gene>
    <name evidence="2" type="ORF">GIW73_13005</name>
</gene>
<protein>
    <submittedName>
        <fullName evidence="2">TIM barrel protein</fullName>
    </submittedName>
</protein>
<dbReference type="InterPro" id="IPR050312">
    <property type="entry name" value="IolE/XylAMocC-like"/>
</dbReference>
<name>A0A9Q3X6J5_PSESX</name>
<evidence type="ECO:0000313" key="3">
    <source>
        <dbReference type="Proteomes" id="UP000814207"/>
    </source>
</evidence>
<dbReference type="InterPro" id="IPR013022">
    <property type="entry name" value="Xyl_isomerase-like_TIM-brl"/>
</dbReference>
<dbReference type="Gene3D" id="3.20.20.150">
    <property type="entry name" value="Divalent-metal-dependent TIM barrel enzymes"/>
    <property type="match status" value="1"/>
</dbReference>
<reference evidence="2" key="1">
    <citation type="submission" date="2019-11" db="EMBL/GenBank/DDBJ databases">
        <title>Epiphytic Pseudomonas syringae from cherry orchards.</title>
        <authorList>
            <person name="Hulin M.T."/>
        </authorList>
    </citation>
    <scope>NUCLEOTIDE SEQUENCE</scope>
    <source>
        <strain evidence="2">PA-6-9A</strain>
    </source>
</reference>
<evidence type="ECO:0000313" key="2">
    <source>
        <dbReference type="EMBL" id="MCF5063858.1"/>
    </source>
</evidence>